<dbReference type="AlphaFoldDB" id="M7C3B0"/>
<evidence type="ECO:0000256" key="1">
    <source>
        <dbReference type="SAM" id="MobiDB-lite"/>
    </source>
</evidence>
<evidence type="ECO:0000313" key="2">
    <source>
        <dbReference type="EMBL" id="EMP38908.1"/>
    </source>
</evidence>
<organism evidence="2 3">
    <name type="scientific">Chelonia mydas</name>
    <name type="common">Green sea-turtle</name>
    <name type="synonym">Chelonia agassizi</name>
    <dbReference type="NCBI Taxonomy" id="8469"/>
    <lineage>
        <taxon>Eukaryota</taxon>
        <taxon>Metazoa</taxon>
        <taxon>Chordata</taxon>
        <taxon>Craniata</taxon>
        <taxon>Vertebrata</taxon>
        <taxon>Euteleostomi</taxon>
        <taxon>Archelosauria</taxon>
        <taxon>Testudinata</taxon>
        <taxon>Testudines</taxon>
        <taxon>Cryptodira</taxon>
        <taxon>Durocryptodira</taxon>
        <taxon>Americhelydia</taxon>
        <taxon>Chelonioidea</taxon>
        <taxon>Cheloniidae</taxon>
        <taxon>Chelonia</taxon>
    </lineage>
</organism>
<proteinExistence type="predicted"/>
<name>M7C3B0_CHEMY</name>
<accession>M7C3B0</accession>
<dbReference type="Proteomes" id="UP000031443">
    <property type="component" value="Unassembled WGS sequence"/>
</dbReference>
<keyword evidence="3" id="KW-1185">Reference proteome</keyword>
<sequence>MKGKCPEEAPRTTEHRTPECGCPGTAELPPHLGSVDMAAGSEPPSPGGMYCKTPFVHLPHDLAKSPEPPLSAGGHSVLRRVTQPRHSDRAFPQGLHLAMGWLVRSEDPMPLEL</sequence>
<protein>
    <submittedName>
        <fullName evidence="2">Uncharacterized protein</fullName>
    </submittedName>
</protein>
<feature type="compositionally biased region" description="Basic and acidic residues" evidence="1">
    <location>
        <begin position="1"/>
        <end position="18"/>
    </location>
</feature>
<evidence type="ECO:0000313" key="3">
    <source>
        <dbReference type="Proteomes" id="UP000031443"/>
    </source>
</evidence>
<feature type="region of interest" description="Disordered" evidence="1">
    <location>
        <begin position="1"/>
        <end position="25"/>
    </location>
</feature>
<reference evidence="3" key="1">
    <citation type="journal article" date="2013" name="Nat. Genet.">
        <title>The draft genomes of soft-shell turtle and green sea turtle yield insights into the development and evolution of the turtle-specific body plan.</title>
        <authorList>
            <person name="Wang Z."/>
            <person name="Pascual-Anaya J."/>
            <person name="Zadissa A."/>
            <person name="Li W."/>
            <person name="Niimura Y."/>
            <person name="Huang Z."/>
            <person name="Li C."/>
            <person name="White S."/>
            <person name="Xiong Z."/>
            <person name="Fang D."/>
            <person name="Wang B."/>
            <person name="Ming Y."/>
            <person name="Chen Y."/>
            <person name="Zheng Y."/>
            <person name="Kuraku S."/>
            <person name="Pignatelli M."/>
            <person name="Herrero J."/>
            <person name="Beal K."/>
            <person name="Nozawa M."/>
            <person name="Li Q."/>
            <person name="Wang J."/>
            <person name="Zhang H."/>
            <person name="Yu L."/>
            <person name="Shigenobu S."/>
            <person name="Wang J."/>
            <person name="Liu J."/>
            <person name="Flicek P."/>
            <person name="Searle S."/>
            <person name="Wang J."/>
            <person name="Kuratani S."/>
            <person name="Yin Y."/>
            <person name="Aken B."/>
            <person name="Zhang G."/>
            <person name="Irie N."/>
        </authorList>
    </citation>
    <scope>NUCLEOTIDE SEQUENCE [LARGE SCALE GENOMIC DNA]</scope>
</reference>
<dbReference type="EMBL" id="KB518250">
    <property type="protein sequence ID" value="EMP38908.1"/>
    <property type="molecule type" value="Genomic_DNA"/>
</dbReference>
<gene>
    <name evidence="2" type="ORF">UY3_03865</name>
</gene>